<dbReference type="GO" id="GO:0006457">
    <property type="term" value="P:protein folding"/>
    <property type="evidence" value="ECO:0007669"/>
    <property type="project" value="UniProtKB-UniRule"/>
</dbReference>
<keyword evidence="6 12" id="KW-0697">Rotamase</keyword>
<organism evidence="16 17">
    <name type="scientific">Mesomycoplasma conjunctivae (strain ATCC 25834 / NCTC 10147 / HRC/581)</name>
    <name type="common">Mycoplasma conjunctivae</name>
    <dbReference type="NCBI Taxonomy" id="572263"/>
    <lineage>
        <taxon>Bacteria</taxon>
        <taxon>Bacillati</taxon>
        <taxon>Mycoplasmatota</taxon>
        <taxon>Mycoplasmoidales</taxon>
        <taxon>Metamycoplasmataceae</taxon>
        <taxon>Mesomycoplasma</taxon>
    </lineage>
</organism>
<evidence type="ECO:0000256" key="12">
    <source>
        <dbReference type="HAMAP-Rule" id="MF_00303"/>
    </source>
</evidence>
<dbReference type="InterPro" id="IPR008881">
    <property type="entry name" value="Trigger_fac_ribosome-bd_bac"/>
</dbReference>
<comment type="similarity">
    <text evidence="2 12 14">Belongs to the FKBP-type PPIase family. Tig subfamily.</text>
</comment>
<evidence type="ECO:0000256" key="10">
    <source>
        <dbReference type="ARBA" id="ARBA00024849"/>
    </source>
</evidence>
<dbReference type="InterPro" id="IPR027304">
    <property type="entry name" value="Trigger_fact/SurA_dom_sf"/>
</dbReference>
<evidence type="ECO:0000259" key="15">
    <source>
        <dbReference type="PROSITE" id="PS50059"/>
    </source>
</evidence>
<name>C5J5K5_MESCH</name>
<evidence type="ECO:0000256" key="3">
    <source>
        <dbReference type="ARBA" id="ARBA00013194"/>
    </source>
</evidence>
<evidence type="ECO:0000256" key="2">
    <source>
        <dbReference type="ARBA" id="ARBA00005464"/>
    </source>
</evidence>
<dbReference type="PIRSF" id="PIRSF003095">
    <property type="entry name" value="Trigger_factor"/>
    <property type="match status" value="1"/>
</dbReference>
<dbReference type="Pfam" id="PF00254">
    <property type="entry name" value="FKBP_C"/>
    <property type="match status" value="1"/>
</dbReference>
<feature type="domain" description="PPIase FKBP-type" evidence="15">
    <location>
        <begin position="163"/>
        <end position="223"/>
    </location>
</feature>
<dbReference type="Gene3D" id="3.30.70.1050">
    <property type="entry name" value="Trigger factor ribosome-binding domain"/>
    <property type="match status" value="1"/>
</dbReference>
<evidence type="ECO:0000313" key="17">
    <source>
        <dbReference type="Proteomes" id="UP000001491"/>
    </source>
</evidence>
<evidence type="ECO:0000256" key="11">
    <source>
        <dbReference type="ARBA" id="ARBA00029986"/>
    </source>
</evidence>
<sequence>MIKRELLKDTAELKISISAPSDRWESVLNKAEKKLISKVQIKGFRKGKVPVDKARAFIDPAKLLELAIQYIIPELETESRTNIMDDDQVIDGPVYNIAKVSKDELEIEFLYPVYPEIKLPDYKKLKTKYQVDPVSKEDVQAQIDKLLQTRGTYSDVDGPIEKNDVINFDFKGFIENEAFEGGEASDFDLKIGSGQFIPGFEEQLIGLKKEEEKDIIVTFPKEYHVPAFANKEATFKVKINKIKRNTPAELSNKFVEDLKIPNVTTISQLEDYLEDLTKRENVEKSRVEFSRAAIEELGSQVSLPISTKLLGNEMQRLSDTFKQTLKTQGFTLEEYLRVTKFTTQDIDDQVKTEATKLLKNAFIYAEIAKQEALVPTDEEINQYLENLSKLSGRSIEDLKTHVSLKDLHIEITNRKVLDKLIEYNSKATKETKSK</sequence>
<keyword evidence="12" id="KW-0963">Cytoplasm</keyword>
<comment type="function">
    <text evidence="10 12">Involved in protein export. Acts as a chaperone by maintaining the newly synthesized protein in an open conformation. Functions as a peptidyl-prolyl cis-trans isomerase.</text>
</comment>
<comment type="domain">
    <text evidence="12">Consists of 3 domains; the N-terminus binds the ribosome, the middle domain has PPIase activity, while the C-terminus has intrinsic chaperone activity on its own.</text>
</comment>
<dbReference type="EC" id="5.2.1.8" evidence="3 12"/>
<dbReference type="InterPro" id="IPR036611">
    <property type="entry name" value="Trigger_fac_ribosome-bd_sf"/>
</dbReference>
<evidence type="ECO:0000313" key="16">
    <source>
        <dbReference type="EMBL" id="CAT04728.1"/>
    </source>
</evidence>
<dbReference type="SUPFAM" id="SSF54534">
    <property type="entry name" value="FKBP-like"/>
    <property type="match status" value="1"/>
</dbReference>
<dbReference type="Gene3D" id="1.10.3120.10">
    <property type="entry name" value="Trigger factor, C-terminal domain"/>
    <property type="match status" value="1"/>
</dbReference>
<evidence type="ECO:0000256" key="7">
    <source>
        <dbReference type="ARBA" id="ARBA00023186"/>
    </source>
</evidence>
<dbReference type="InterPro" id="IPR005215">
    <property type="entry name" value="Trig_fac"/>
</dbReference>
<evidence type="ECO:0000256" key="1">
    <source>
        <dbReference type="ARBA" id="ARBA00000971"/>
    </source>
</evidence>
<evidence type="ECO:0000256" key="4">
    <source>
        <dbReference type="ARBA" id="ARBA00016902"/>
    </source>
</evidence>
<keyword evidence="17" id="KW-1185">Reference proteome</keyword>
<evidence type="ECO:0000256" key="6">
    <source>
        <dbReference type="ARBA" id="ARBA00023110"/>
    </source>
</evidence>
<dbReference type="InterPro" id="IPR037041">
    <property type="entry name" value="Trigger_fac_C_sf"/>
</dbReference>
<dbReference type="InterPro" id="IPR001179">
    <property type="entry name" value="PPIase_FKBP_dom"/>
</dbReference>
<comment type="catalytic activity">
    <reaction evidence="1 12 13">
        <text>[protein]-peptidylproline (omega=180) = [protein]-peptidylproline (omega=0)</text>
        <dbReference type="Rhea" id="RHEA:16237"/>
        <dbReference type="Rhea" id="RHEA-COMP:10747"/>
        <dbReference type="Rhea" id="RHEA-COMP:10748"/>
        <dbReference type="ChEBI" id="CHEBI:83833"/>
        <dbReference type="ChEBI" id="CHEBI:83834"/>
        <dbReference type="EC" id="5.2.1.8"/>
    </reaction>
</comment>
<dbReference type="EMBL" id="FM864216">
    <property type="protein sequence ID" value="CAT04728.1"/>
    <property type="molecule type" value="Genomic_DNA"/>
</dbReference>
<dbReference type="InterPro" id="IPR046357">
    <property type="entry name" value="PPIase_dom_sf"/>
</dbReference>
<dbReference type="PROSITE" id="PS50059">
    <property type="entry name" value="FKBP_PPIASE"/>
    <property type="match status" value="1"/>
</dbReference>
<keyword evidence="8 12" id="KW-0413">Isomerase</keyword>
<keyword evidence="5 12" id="KW-0132">Cell division</keyword>
<dbReference type="SUPFAM" id="SSF109998">
    <property type="entry name" value="Triger factor/SurA peptide-binding domain-like"/>
    <property type="match status" value="1"/>
</dbReference>
<dbReference type="KEGG" id="mco:MCJ_000510"/>
<protein>
    <recommendedName>
        <fullName evidence="4 12">Trigger factor</fullName>
        <shortName evidence="12">TF</shortName>
        <ecNumber evidence="3 12">5.2.1.8</ecNumber>
    </recommendedName>
    <alternativeName>
        <fullName evidence="11 12">PPIase</fullName>
    </alternativeName>
</protein>
<evidence type="ECO:0000256" key="9">
    <source>
        <dbReference type="ARBA" id="ARBA00023306"/>
    </source>
</evidence>
<keyword evidence="9 12" id="KW-0131">Cell cycle</keyword>
<evidence type="ECO:0000256" key="5">
    <source>
        <dbReference type="ARBA" id="ARBA00022618"/>
    </source>
</evidence>
<evidence type="ECO:0000256" key="14">
    <source>
        <dbReference type="RuleBase" id="RU003914"/>
    </source>
</evidence>
<comment type="subcellular location">
    <subcellularLocation>
        <location evidence="12">Cytoplasm</location>
    </subcellularLocation>
    <text evidence="12">About half TF is bound to the ribosome near the polypeptide exit tunnel while the other half is free in the cytoplasm.</text>
</comment>
<dbReference type="FunFam" id="3.10.50.40:FF:000001">
    <property type="entry name" value="Trigger factor"/>
    <property type="match status" value="1"/>
</dbReference>
<keyword evidence="7 12" id="KW-0143">Chaperone</keyword>
<dbReference type="GO" id="GO:0015031">
    <property type="term" value="P:protein transport"/>
    <property type="evidence" value="ECO:0007669"/>
    <property type="project" value="UniProtKB-UniRule"/>
</dbReference>
<evidence type="ECO:0000256" key="8">
    <source>
        <dbReference type="ARBA" id="ARBA00023235"/>
    </source>
</evidence>
<gene>
    <name evidence="12 16" type="primary">tig</name>
    <name evidence="16" type="ordered locus">MCJ_000510</name>
</gene>
<dbReference type="Gene3D" id="3.10.50.40">
    <property type="match status" value="1"/>
</dbReference>
<dbReference type="GO" id="GO:0005737">
    <property type="term" value="C:cytoplasm"/>
    <property type="evidence" value="ECO:0007669"/>
    <property type="project" value="UniProtKB-SubCell"/>
</dbReference>
<dbReference type="HAMAP" id="MF_00303">
    <property type="entry name" value="Trigger_factor_Tig"/>
    <property type="match status" value="1"/>
</dbReference>
<reference evidence="17" key="1">
    <citation type="journal article" date="2009" name="BMC Bioinformatics">
        <title>The Mycoplasma conjunctivae genome sequencing, annotation and analysis.</title>
        <authorList>
            <person name="Calderon-Copete S.P."/>
            <person name="Wigger G."/>
            <person name="Wunderlin C."/>
            <person name="Schmidheini T."/>
            <person name="Frey J."/>
            <person name="Quail M.A."/>
            <person name="Falquet L."/>
        </authorList>
    </citation>
    <scope>NUCLEOTIDE SEQUENCE [LARGE SCALE GENOMIC DNA]</scope>
    <source>
        <strain evidence="17">ATCC 25834 / NCTC 10147 / HRC/581</strain>
    </source>
</reference>
<dbReference type="Pfam" id="PF05698">
    <property type="entry name" value="Trigger_C"/>
    <property type="match status" value="1"/>
</dbReference>
<proteinExistence type="inferred from homology"/>
<dbReference type="Pfam" id="PF05697">
    <property type="entry name" value="Trigger_N"/>
    <property type="match status" value="1"/>
</dbReference>
<accession>C5J5K5</accession>
<dbReference type="Proteomes" id="UP000001491">
    <property type="component" value="Chromosome"/>
</dbReference>
<dbReference type="GO" id="GO:0051301">
    <property type="term" value="P:cell division"/>
    <property type="evidence" value="ECO:0007669"/>
    <property type="project" value="UniProtKB-KW"/>
</dbReference>
<dbReference type="AlphaFoldDB" id="C5J5K5"/>
<dbReference type="NCBIfam" id="TIGR00115">
    <property type="entry name" value="tig"/>
    <property type="match status" value="1"/>
</dbReference>
<evidence type="ECO:0000256" key="13">
    <source>
        <dbReference type="PROSITE-ProRule" id="PRU00277"/>
    </source>
</evidence>
<dbReference type="InterPro" id="IPR008880">
    <property type="entry name" value="Trigger_fac_C"/>
</dbReference>
<dbReference type="HOGENOM" id="CLU_033058_3_2_14"/>
<dbReference type="eggNOG" id="COG0544">
    <property type="taxonomic scope" value="Bacteria"/>
</dbReference>
<dbReference type="GO" id="GO:0003755">
    <property type="term" value="F:peptidyl-prolyl cis-trans isomerase activity"/>
    <property type="evidence" value="ECO:0007669"/>
    <property type="project" value="UniProtKB-UniRule"/>
</dbReference>
<dbReference type="SUPFAM" id="SSF102735">
    <property type="entry name" value="Trigger factor ribosome-binding domain"/>
    <property type="match status" value="1"/>
</dbReference>